<feature type="region of interest" description="Disordered" evidence="1">
    <location>
        <begin position="761"/>
        <end position="800"/>
    </location>
</feature>
<feature type="region of interest" description="Disordered" evidence="1">
    <location>
        <begin position="658"/>
        <end position="697"/>
    </location>
</feature>
<accession>A0A6M0RP52</accession>
<proteinExistence type="predicted"/>
<evidence type="ECO:0000313" key="4">
    <source>
        <dbReference type="Proteomes" id="UP000481033"/>
    </source>
</evidence>
<keyword evidence="4" id="KW-1185">Reference proteome</keyword>
<gene>
    <name evidence="3" type="ORF">DXZ20_20830</name>
</gene>
<evidence type="ECO:0000313" key="3">
    <source>
        <dbReference type="EMBL" id="NEZ58045.1"/>
    </source>
</evidence>
<dbReference type="EMBL" id="QXHD01000004">
    <property type="protein sequence ID" value="NEZ58045.1"/>
    <property type="molecule type" value="Genomic_DNA"/>
</dbReference>
<name>A0A6M0RP52_9CYAN</name>
<dbReference type="InterPro" id="IPR009826">
    <property type="entry name" value="DNA_circ_N"/>
</dbReference>
<feature type="region of interest" description="Disordered" evidence="1">
    <location>
        <begin position="456"/>
        <end position="488"/>
    </location>
</feature>
<comment type="caution">
    <text evidence="3">The sequence shown here is derived from an EMBL/GenBank/DDBJ whole genome shotgun (WGS) entry which is preliminary data.</text>
</comment>
<evidence type="ECO:0000256" key="1">
    <source>
        <dbReference type="SAM" id="MobiDB-lite"/>
    </source>
</evidence>
<dbReference type="Pfam" id="PF07157">
    <property type="entry name" value="DNA_circ_N"/>
    <property type="match status" value="1"/>
</dbReference>
<dbReference type="RefSeq" id="WP_163703568.1">
    <property type="nucleotide sequence ID" value="NZ_QXHD01000004.1"/>
</dbReference>
<reference evidence="3 4" key="1">
    <citation type="journal article" date="2020" name="Microb. Ecol.">
        <title>Ecogenomics of the Marine Benthic Filamentous Cyanobacterium Adonisia.</title>
        <authorList>
            <person name="Walter J.M."/>
            <person name="Coutinho F.H."/>
            <person name="Leomil L."/>
            <person name="Hargreaves P.I."/>
            <person name="Campeao M.E."/>
            <person name="Vieira V.V."/>
            <person name="Silva B.S."/>
            <person name="Fistarol G.O."/>
            <person name="Salomon P.S."/>
            <person name="Sawabe T."/>
            <person name="Mino S."/>
            <person name="Hosokawa M."/>
            <person name="Miyashita H."/>
            <person name="Maruyama F."/>
            <person name="van Verk M.C."/>
            <person name="Dutilh B.E."/>
            <person name="Thompson C.C."/>
            <person name="Thompson F.L."/>
        </authorList>
    </citation>
    <scope>NUCLEOTIDE SEQUENCE [LARGE SCALE GENOMIC DNA]</scope>
    <source>
        <strain evidence="3 4">CCMR0081</strain>
    </source>
</reference>
<feature type="compositionally biased region" description="Basic and acidic residues" evidence="1">
    <location>
        <begin position="681"/>
        <end position="691"/>
    </location>
</feature>
<dbReference type="AlphaFoldDB" id="A0A6M0RP52"/>
<feature type="domain" description="DNA circulation N-terminal" evidence="2">
    <location>
        <begin position="16"/>
        <end position="83"/>
    </location>
</feature>
<dbReference type="InterPro" id="IPR057481">
    <property type="entry name" value="Decapeptide"/>
</dbReference>
<protein>
    <recommendedName>
        <fullName evidence="2">DNA circulation N-terminal domain-containing protein</fullName>
    </recommendedName>
</protein>
<dbReference type="Proteomes" id="UP000481033">
    <property type="component" value="Unassembled WGS sequence"/>
</dbReference>
<evidence type="ECO:0000259" key="2">
    <source>
        <dbReference type="Pfam" id="PF07157"/>
    </source>
</evidence>
<feature type="non-terminal residue" evidence="3">
    <location>
        <position position="800"/>
    </location>
</feature>
<organism evidence="3 4">
    <name type="scientific">Adonisia turfae CCMR0081</name>
    <dbReference type="NCBI Taxonomy" id="2292702"/>
    <lineage>
        <taxon>Bacteria</taxon>
        <taxon>Bacillati</taxon>
        <taxon>Cyanobacteriota</taxon>
        <taxon>Adonisia</taxon>
        <taxon>Adonisia turfae</taxon>
    </lineage>
</organism>
<sequence>MPIELAKIQLDRVHKVDTLERAALVHHQVPGLEGNITQNLGRNSVRLQIEGIFYGTSAEEDLETLRKAYKQREPVDFLADIVGRAYFSQVVLEQFDVLQAAQAPEQFSYRLTIAEYVPPKPSTIADAAAVDQAIQSQAQLLLDVATLPEALSMGSLPALTNPAEPLQGALNQITVATEELPAVADGLRGLLDLKIEPVQPPAQEIPEPPELTLSWQPKPSLQTLLESGVPIERLLQSGISVNELLEAGVAISDLLAAGVSAKALLQAGVTAETLLQAGVTVDALLGAGLSAEQVLKAGGSVEDLLAAGLSVEALLNAGATVEDLLTAGVPVSDLLQAGVALDELLTAGVGADVLLAAGVSMEDLTAAGVDPEQLKALTQPGDLPPVETAQIVLLLVDEAGNAIAHTAYELLLPDGTRQSGQLDDQGRAQIEARLTETYSLSFPDLDAADWELLTSEASEQSPDRLSESPSLDQPVESPADGSPVESPEPNAQVRITLVDDVGQPLANLQYVLSQVGETVREGTLDAQGRIRLDDLLVGAYEISFPELDADDWQLTSGTPNPTEDTPVAPPADTSRDIPTDSPDVATPSDIASITLSLLDDVGQPLADETYELTSPDGTVQTGQLSPQGEATLEQLSIGTYGLSFPNLDAADWELLPSEAIDPHPGLPVDDAPIDDGSPESPAERPVDRDSSESPDAVGSHALVNIVLVDDAGQPMANARYVLSQSGETVREGTLDAQGHIRLDDLLVGAYEISFPELDADDWQLTSGTPSSIETPTETPVPPATDPTDISRDIPTDSPDT</sequence>
<feature type="compositionally biased region" description="Polar residues" evidence="1">
    <location>
        <begin position="553"/>
        <end position="563"/>
    </location>
</feature>
<dbReference type="SUPFAM" id="SSF49478">
    <property type="entry name" value="Cna protein B-type domain"/>
    <property type="match status" value="1"/>
</dbReference>
<feature type="region of interest" description="Disordered" evidence="1">
    <location>
        <begin position="551"/>
        <end position="587"/>
    </location>
</feature>
<dbReference type="Pfam" id="PF25296">
    <property type="entry name" value="Decapeptide"/>
    <property type="match status" value="1"/>
</dbReference>
<feature type="compositionally biased region" description="Low complexity" evidence="1">
    <location>
        <begin position="768"/>
        <end position="777"/>
    </location>
</feature>